<reference evidence="2 3" key="1">
    <citation type="journal article" date="2018" name="Nat. Ecol. Evol.">
        <title>Shark genomes provide insights into elasmobranch evolution and the origin of vertebrates.</title>
        <authorList>
            <person name="Hara Y"/>
            <person name="Yamaguchi K"/>
            <person name="Onimaru K"/>
            <person name="Kadota M"/>
            <person name="Koyanagi M"/>
            <person name="Keeley SD"/>
            <person name="Tatsumi K"/>
            <person name="Tanaka K"/>
            <person name="Motone F"/>
            <person name="Kageyama Y"/>
            <person name="Nozu R"/>
            <person name="Adachi N"/>
            <person name="Nishimura O"/>
            <person name="Nakagawa R"/>
            <person name="Tanegashima C"/>
            <person name="Kiyatake I"/>
            <person name="Matsumoto R"/>
            <person name="Murakumo K"/>
            <person name="Nishida K"/>
            <person name="Terakita A"/>
            <person name="Kuratani S"/>
            <person name="Sato K"/>
            <person name="Hyodo S Kuraku.S."/>
        </authorList>
    </citation>
    <scope>NUCLEOTIDE SEQUENCE [LARGE SCALE GENOMIC DNA]</scope>
</reference>
<keyword evidence="3" id="KW-1185">Reference proteome</keyword>
<name>A0A401SBM2_CHIPU</name>
<proteinExistence type="predicted"/>
<dbReference type="Proteomes" id="UP000287033">
    <property type="component" value="Unassembled WGS sequence"/>
</dbReference>
<evidence type="ECO:0000313" key="3">
    <source>
        <dbReference type="Proteomes" id="UP000287033"/>
    </source>
</evidence>
<comment type="caution">
    <text evidence="2">The sequence shown here is derived from an EMBL/GenBank/DDBJ whole genome shotgun (WGS) entry which is preliminary data.</text>
</comment>
<dbReference type="AlphaFoldDB" id="A0A401SBM2"/>
<accession>A0A401SBM2</accession>
<gene>
    <name evidence="2" type="ORF">chiPu_0006231</name>
</gene>
<protein>
    <submittedName>
        <fullName evidence="2">Uncharacterized protein</fullName>
    </submittedName>
</protein>
<evidence type="ECO:0000313" key="2">
    <source>
        <dbReference type="EMBL" id="GCC27805.1"/>
    </source>
</evidence>
<dbReference type="EMBL" id="BEZZ01000178">
    <property type="protein sequence ID" value="GCC27805.1"/>
    <property type="molecule type" value="Genomic_DNA"/>
</dbReference>
<feature type="compositionally biased region" description="Polar residues" evidence="1">
    <location>
        <begin position="185"/>
        <end position="194"/>
    </location>
</feature>
<feature type="region of interest" description="Disordered" evidence="1">
    <location>
        <begin position="185"/>
        <end position="211"/>
    </location>
</feature>
<organism evidence="2 3">
    <name type="scientific">Chiloscyllium punctatum</name>
    <name type="common">Brownbanded bambooshark</name>
    <name type="synonym">Hemiscyllium punctatum</name>
    <dbReference type="NCBI Taxonomy" id="137246"/>
    <lineage>
        <taxon>Eukaryota</taxon>
        <taxon>Metazoa</taxon>
        <taxon>Chordata</taxon>
        <taxon>Craniata</taxon>
        <taxon>Vertebrata</taxon>
        <taxon>Chondrichthyes</taxon>
        <taxon>Elasmobranchii</taxon>
        <taxon>Galeomorphii</taxon>
        <taxon>Galeoidea</taxon>
        <taxon>Orectolobiformes</taxon>
        <taxon>Hemiscylliidae</taxon>
        <taxon>Chiloscyllium</taxon>
    </lineage>
</organism>
<evidence type="ECO:0000256" key="1">
    <source>
        <dbReference type="SAM" id="MobiDB-lite"/>
    </source>
</evidence>
<sequence length="252" mass="29592">MMDLFRRPVVQEQILREKDLQLFNFVKQCFIAKAHDDKSFVQFKGETDSSVEAALKKKYERRQDILHCGLFTPIAKPYRDLGAVVMDNQDLFAPYITTKQQQQLKKIMEKKFEDKTIQKIVDIKAEQVKKSQAPSAEQSKKQNGYYYIHEYLNENKWITNAMHTGKPLSLCLKELDDMYAEAKRQQQMRALSSPQERKLSVRQHSRRTADEPIPLSTLRNKAAKRYKECGLLTQPIPKDLDHEETLMYETFI</sequence>
<dbReference type="OrthoDB" id="6092352at2759"/>
<dbReference type="OMA" id="WITNAMH"/>